<dbReference type="Proteomes" id="UP001139308">
    <property type="component" value="Unassembled WGS sequence"/>
</dbReference>
<feature type="signal peptide" evidence="1">
    <location>
        <begin position="1"/>
        <end position="25"/>
    </location>
</feature>
<organism evidence="2 3">
    <name type="scientific">Paraburkholderia tagetis</name>
    <dbReference type="NCBI Taxonomy" id="2913261"/>
    <lineage>
        <taxon>Bacteria</taxon>
        <taxon>Pseudomonadati</taxon>
        <taxon>Pseudomonadota</taxon>
        <taxon>Betaproteobacteria</taxon>
        <taxon>Burkholderiales</taxon>
        <taxon>Burkholderiaceae</taxon>
        <taxon>Paraburkholderia</taxon>
    </lineage>
</organism>
<reference evidence="2" key="1">
    <citation type="submission" date="2022-01" db="EMBL/GenBank/DDBJ databases">
        <title>Genome sequence and assembly of Parabukholderia sp. RG36.</title>
        <authorList>
            <person name="Chhetri G."/>
        </authorList>
    </citation>
    <scope>NUCLEOTIDE SEQUENCE</scope>
    <source>
        <strain evidence="2">RG36</strain>
    </source>
</reference>
<evidence type="ECO:0000256" key="1">
    <source>
        <dbReference type="SAM" id="SignalP"/>
    </source>
</evidence>
<evidence type="ECO:0000313" key="3">
    <source>
        <dbReference type="Proteomes" id="UP001139308"/>
    </source>
</evidence>
<comment type="caution">
    <text evidence="2">The sequence shown here is derived from an EMBL/GenBank/DDBJ whole genome shotgun (WGS) entry which is preliminary data.</text>
</comment>
<protein>
    <submittedName>
        <fullName evidence="2">Uncharacterized protein</fullName>
    </submittedName>
</protein>
<accession>A0A9X1RLZ7</accession>
<dbReference type="AlphaFoldDB" id="A0A9X1RLZ7"/>
<sequence>MRIVSIARSIVVGLVAAAVCGTAFANNIHEITNFSNSEAQIETNCSGKNVAENCTIALRKGGHSQSLMRYPFPPANVGLSSGIFSILFPCGTGCAVTFFYSEELGLSKPFSFVLAVNAEKRIILSASDNLIYVYNIFQGINRPLARINLGLKSNAGILQSITGAASEGNGFVIRYVNDNGDEKTFHWNNKNPH</sequence>
<keyword evidence="1" id="KW-0732">Signal</keyword>
<gene>
    <name evidence="2" type="ORF">L5014_15245</name>
</gene>
<name>A0A9X1RLZ7_9BURK</name>
<dbReference type="RefSeq" id="WP_238464558.1">
    <property type="nucleotide sequence ID" value="NZ_JAKLJA010000010.1"/>
</dbReference>
<evidence type="ECO:0000313" key="2">
    <source>
        <dbReference type="EMBL" id="MCG5074701.1"/>
    </source>
</evidence>
<proteinExistence type="predicted"/>
<dbReference type="EMBL" id="JAKLJA010000010">
    <property type="protein sequence ID" value="MCG5074701.1"/>
    <property type="molecule type" value="Genomic_DNA"/>
</dbReference>
<keyword evidence="3" id="KW-1185">Reference proteome</keyword>
<feature type="chain" id="PRO_5040876116" evidence="1">
    <location>
        <begin position="26"/>
        <end position="193"/>
    </location>
</feature>